<reference evidence="2 3" key="1">
    <citation type="submission" date="2016-10" db="EMBL/GenBank/DDBJ databases">
        <title>Genome sequence of the basidiomycete white-rot fungus Trametes pubescens.</title>
        <authorList>
            <person name="Makela M.R."/>
            <person name="Granchi Z."/>
            <person name="Peng M."/>
            <person name="De Vries R.P."/>
            <person name="Grigoriev I."/>
            <person name="Riley R."/>
            <person name="Hilden K."/>
        </authorList>
    </citation>
    <scope>NUCLEOTIDE SEQUENCE [LARGE SCALE GENOMIC DNA]</scope>
    <source>
        <strain evidence="2 3">FBCC735</strain>
    </source>
</reference>
<proteinExistence type="predicted"/>
<evidence type="ECO:0000313" key="2">
    <source>
        <dbReference type="EMBL" id="OJT01807.1"/>
    </source>
</evidence>
<name>A0A1M2V2N2_TRAPU</name>
<dbReference type="EMBL" id="MNAD01001721">
    <property type="protein sequence ID" value="OJT01807.1"/>
    <property type="molecule type" value="Genomic_DNA"/>
</dbReference>
<gene>
    <name evidence="2" type="ORF">TRAPUB_7714</name>
</gene>
<protein>
    <submittedName>
        <fullName evidence="2">Uncharacterized protein</fullName>
    </submittedName>
</protein>
<keyword evidence="3" id="KW-1185">Reference proteome</keyword>
<comment type="caution">
    <text evidence="2">The sequence shown here is derived from an EMBL/GenBank/DDBJ whole genome shotgun (WGS) entry which is preliminary data.</text>
</comment>
<evidence type="ECO:0000256" key="1">
    <source>
        <dbReference type="SAM" id="MobiDB-lite"/>
    </source>
</evidence>
<dbReference type="Proteomes" id="UP000184267">
    <property type="component" value="Unassembled WGS sequence"/>
</dbReference>
<organism evidence="2 3">
    <name type="scientific">Trametes pubescens</name>
    <name type="common">White-rot fungus</name>
    <dbReference type="NCBI Taxonomy" id="154538"/>
    <lineage>
        <taxon>Eukaryota</taxon>
        <taxon>Fungi</taxon>
        <taxon>Dikarya</taxon>
        <taxon>Basidiomycota</taxon>
        <taxon>Agaricomycotina</taxon>
        <taxon>Agaricomycetes</taxon>
        <taxon>Polyporales</taxon>
        <taxon>Polyporaceae</taxon>
        <taxon>Trametes</taxon>
    </lineage>
</organism>
<accession>A0A1M2V2N2</accession>
<dbReference type="AlphaFoldDB" id="A0A1M2V2N2"/>
<evidence type="ECO:0000313" key="3">
    <source>
        <dbReference type="Proteomes" id="UP000184267"/>
    </source>
</evidence>
<sequence length="66" mass="7405">MYWSQYWYIDGTVHLNTERTCGNNVAYNLPSSTPSAMPHASQHRSYELTGRSPPPTNGATLYTKAL</sequence>
<feature type="region of interest" description="Disordered" evidence="1">
    <location>
        <begin position="32"/>
        <end position="66"/>
    </location>
</feature>